<name>A0ABS5ZJ37_9GAMM</name>
<reference evidence="1 2" key="1">
    <citation type="submission" date="2021-04" db="EMBL/GenBank/DDBJ databases">
        <authorList>
            <person name="Pira H."/>
            <person name="Risdian C."/>
            <person name="Wink J."/>
        </authorList>
    </citation>
    <scope>NUCLEOTIDE SEQUENCE [LARGE SCALE GENOMIC DNA]</scope>
    <source>
        <strain evidence="1 2">WH53</strain>
    </source>
</reference>
<comment type="caution">
    <text evidence="1">The sequence shown here is derived from an EMBL/GenBank/DDBJ whole genome shotgun (WGS) entry which is preliminary data.</text>
</comment>
<keyword evidence="2" id="KW-1185">Reference proteome</keyword>
<dbReference type="InterPro" id="IPR043504">
    <property type="entry name" value="Peptidase_S1_PA_chymotrypsin"/>
</dbReference>
<evidence type="ECO:0000313" key="2">
    <source>
        <dbReference type="Proteomes" id="UP000690515"/>
    </source>
</evidence>
<evidence type="ECO:0000313" key="1">
    <source>
        <dbReference type="EMBL" id="MBU2713984.1"/>
    </source>
</evidence>
<accession>A0ABS5ZJ37</accession>
<gene>
    <name evidence="1" type="ORF">KCG35_23290</name>
</gene>
<protein>
    <submittedName>
        <fullName evidence="1">Uncharacterized protein</fullName>
    </submittedName>
</protein>
<organism evidence="1 2">
    <name type="scientific">Zooshikella harenae</name>
    <dbReference type="NCBI Taxonomy" id="2827238"/>
    <lineage>
        <taxon>Bacteria</taxon>
        <taxon>Pseudomonadati</taxon>
        <taxon>Pseudomonadota</taxon>
        <taxon>Gammaproteobacteria</taxon>
        <taxon>Oceanospirillales</taxon>
        <taxon>Zooshikellaceae</taxon>
        <taxon>Zooshikella</taxon>
    </lineage>
</organism>
<dbReference type="Gene3D" id="2.40.10.10">
    <property type="entry name" value="Trypsin-like serine proteases"/>
    <property type="match status" value="2"/>
</dbReference>
<proteinExistence type="predicted"/>
<dbReference type="Proteomes" id="UP000690515">
    <property type="component" value="Unassembled WGS sequence"/>
</dbReference>
<dbReference type="EMBL" id="JAGSOY010000128">
    <property type="protein sequence ID" value="MBU2713984.1"/>
    <property type="molecule type" value="Genomic_DNA"/>
</dbReference>
<dbReference type="RefSeq" id="WP_215822260.1">
    <property type="nucleotide sequence ID" value="NZ_JAGSOY010000128.1"/>
</dbReference>
<sequence length="403" mass="43424">MAKETVLIAMGIALVFSSNAFSQGKIESHEAVDATKIKIQTEEEALATDLKLVAKAKGWTIEEARADYNAAAAVGAVAERLAKSHPDLFVGSVLSEQPGGTPSLYVKGTAPSLVYNLLAESKIDINIVDHQPFSFLELESRAYQIQSNLKELGYKDFATSFDFRNAGRIDVLVAEQTDKLNFPSQVVSELPISLQSNVNVTISKKPVGIAELAFGGMRVLDDNTFECTSGWSVENSSGTTGVTTAGHCDGINQIDHPPYAYHPLVHKGQHRGAWGDVEWKTSTYTEPAQFYADQNNNIRNVTSLEARANISIGESICMFGRSSNKRDCSLDVSATSVSCTFNGINTQRLVRMNGDVTIGGDSGGGWSFNYKAYGSHVGDCGGLNVFSVADLFDEALGVTVRVQ</sequence>